<organism evidence="2 3">
    <name type="scientific">Vibrio vulnificus</name>
    <dbReference type="NCBI Taxonomy" id="672"/>
    <lineage>
        <taxon>Bacteria</taxon>
        <taxon>Pseudomonadati</taxon>
        <taxon>Pseudomonadota</taxon>
        <taxon>Gammaproteobacteria</taxon>
        <taxon>Vibrionales</taxon>
        <taxon>Vibrionaceae</taxon>
        <taxon>Vibrio</taxon>
    </lineage>
</organism>
<dbReference type="Gene3D" id="1.10.3680.10">
    <property type="entry name" value="TerB-like"/>
    <property type="match status" value="2"/>
</dbReference>
<gene>
    <name evidence="2" type="ORF">CRN52_04600</name>
</gene>
<dbReference type="EMBL" id="PDGH01000049">
    <property type="protein sequence ID" value="POB49339.1"/>
    <property type="molecule type" value="Genomic_DNA"/>
</dbReference>
<dbReference type="InterPro" id="IPR029024">
    <property type="entry name" value="TerB-like"/>
</dbReference>
<dbReference type="InterPro" id="IPR007791">
    <property type="entry name" value="DjlA_N"/>
</dbReference>
<reference evidence="2 3" key="1">
    <citation type="journal article" date="2018" name="Front. Microbiol.">
        <title>Phylogeny of Vibrio vulnificus from the Analysis of the Core-Genome: Implications for Intra-Species Taxonomy.</title>
        <authorList>
            <person name="Roig F.J."/>
            <person name="Gonzalez-Candelas F."/>
            <person name="Sanjuan E."/>
            <person name="Fouz B."/>
            <person name="Feil E.J."/>
            <person name="Llorens C."/>
            <person name="Baker-Austin C."/>
            <person name="Oliver J.D."/>
            <person name="Danin-Poleg Y."/>
            <person name="Gibas C.J."/>
            <person name="Kashi Y."/>
            <person name="Gulig P.A."/>
            <person name="Morrison S.S."/>
            <person name="Amaro C."/>
        </authorList>
    </citation>
    <scope>NUCLEOTIDE SEQUENCE [LARGE SCALE GENOMIC DNA]</scope>
    <source>
        <strain evidence="2 3">CECT4608</strain>
    </source>
</reference>
<sequence length="130" mass="14978">MFIQHLNNEQQATLIAFAKKIISVDGHIDEKEELMLETIRSQCDVNVNFDRKPELDELGSLFELQHQKVAFMLELIGVAYADETYQDSEKAVIGHLAEVLNISPSLLTDMEIWVKRQMIQVKEANLFMEI</sequence>
<name>A0A2S3R6P1_VIBVL</name>
<comment type="caution">
    <text evidence="2">The sequence shown here is derived from an EMBL/GenBank/DDBJ whole genome shotgun (WGS) entry which is preliminary data.</text>
</comment>
<evidence type="ECO:0000259" key="1">
    <source>
        <dbReference type="Pfam" id="PF05099"/>
    </source>
</evidence>
<evidence type="ECO:0000313" key="2">
    <source>
        <dbReference type="EMBL" id="POB49339.1"/>
    </source>
</evidence>
<dbReference type="Proteomes" id="UP000237466">
    <property type="component" value="Unassembled WGS sequence"/>
</dbReference>
<dbReference type="Pfam" id="PF05099">
    <property type="entry name" value="TerB"/>
    <property type="match status" value="1"/>
</dbReference>
<protein>
    <submittedName>
        <fullName evidence="2">DNA repair protein</fullName>
    </submittedName>
</protein>
<dbReference type="RefSeq" id="WP_103199873.1">
    <property type="nucleotide sequence ID" value="NZ_PDGH01000049.1"/>
</dbReference>
<dbReference type="SUPFAM" id="SSF158682">
    <property type="entry name" value="TerB-like"/>
    <property type="match status" value="1"/>
</dbReference>
<dbReference type="AlphaFoldDB" id="A0A2S3R6P1"/>
<proteinExistence type="predicted"/>
<feature type="domain" description="Co-chaperone DjlA N-terminal" evidence="1">
    <location>
        <begin position="59"/>
        <end position="105"/>
    </location>
</feature>
<dbReference type="CDD" id="cd07177">
    <property type="entry name" value="terB_like"/>
    <property type="match status" value="1"/>
</dbReference>
<evidence type="ECO:0000313" key="3">
    <source>
        <dbReference type="Proteomes" id="UP000237466"/>
    </source>
</evidence>
<accession>A0A2S3R6P1</accession>